<dbReference type="PROSITE" id="PS51819">
    <property type="entry name" value="VOC"/>
    <property type="match status" value="2"/>
</dbReference>
<dbReference type="GO" id="GO:0003868">
    <property type="term" value="F:4-hydroxyphenylpyruvate dioxygenase activity"/>
    <property type="evidence" value="ECO:0007669"/>
    <property type="project" value="UniProtKB-EC"/>
</dbReference>
<dbReference type="EMBL" id="VUOB01000054">
    <property type="protein sequence ID" value="KAA2255897.1"/>
    <property type="molecule type" value="Genomic_DNA"/>
</dbReference>
<keyword evidence="8" id="KW-1185">Reference proteome</keyword>
<keyword evidence="7" id="KW-0670">Pyruvate</keyword>
<evidence type="ECO:0000256" key="4">
    <source>
        <dbReference type="ARBA" id="ARBA00023004"/>
    </source>
</evidence>
<dbReference type="NCBIfam" id="TIGR01263">
    <property type="entry name" value="4HPPD"/>
    <property type="match status" value="1"/>
</dbReference>
<dbReference type="PANTHER" id="PTHR11959:SF1">
    <property type="entry name" value="4-HYDROXYPHENYLPYRUVATE DIOXYGENASE"/>
    <property type="match status" value="1"/>
</dbReference>
<dbReference type="GO" id="GO:0046872">
    <property type="term" value="F:metal ion binding"/>
    <property type="evidence" value="ECO:0007669"/>
    <property type="project" value="UniProtKB-KW"/>
</dbReference>
<comment type="cofactor">
    <cofactor evidence="5">
        <name>Fe cation</name>
        <dbReference type="ChEBI" id="CHEBI:24875"/>
    </cofactor>
    <text evidence="5">Binds 1 Fe cation per subunit.</text>
</comment>
<keyword evidence="7" id="KW-0223">Dioxygenase</keyword>
<evidence type="ECO:0000256" key="1">
    <source>
        <dbReference type="ARBA" id="ARBA00005877"/>
    </source>
</evidence>
<proteinExistence type="inferred from homology"/>
<reference evidence="7 8" key="1">
    <citation type="submission" date="2019-09" db="EMBL/GenBank/DDBJ databases">
        <title>Goodfellowia gen. nov., a new genus of the Pseudonocardineae related to Actinoalloteichus, containing Goodfellowia coeruleoviolacea gen. nov., comb. nov. gen. nov., comb. nov.</title>
        <authorList>
            <person name="Labeda D."/>
        </authorList>
    </citation>
    <scope>NUCLEOTIDE SEQUENCE [LARGE SCALE GENOMIC DNA]</scope>
    <source>
        <strain evidence="7 8">AN110305</strain>
    </source>
</reference>
<dbReference type="CDD" id="cd07250">
    <property type="entry name" value="HPPD_C_like"/>
    <property type="match status" value="1"/>
</dbReference>
<organism evidence="7 8">
    <name type="scientific">Solihabitans fulvus</name>
    <dbReference type="NCBI Taxonomy" id="1892852"/>
    <lineage>
        <taxon>Bacteria</taxon>
        <taxon>Bacillati</taxon>
        <taxon>Actinomycetota</taxon>
        <taxon>Actinomycetes</taxon>
        <taxon>Pseudonocardiales</taxon>
        <taxon>Pseudonocardiaceae</taxon>
        <taxon>Solihabitans</taxon>
    </lineage>
</organism>
<protein>
    <submittedName>
        <fullName evidence="7">4-hydroxyphenylpyruvate dioxygenase</fullName>
        <ecNumber evidence="7">1.13.11.27</ecNumber>
    </submittedName>
</protein>
<dbReference type="AlphaFoldDB" id="A0A5B2X0I9"/>
<keyword evidence="3" id="KW-0677">Repeat</keyword>
<dbReference type="InterPro" id="IPR029068">
    <property type="entry name" value="Glyas_Bleomycin-R_OHBP_Dase"/>
</dbReference>
<evidence type="ECO:0000256" key="3">
    <source>
        <dbReference type="ARBA" id="ARBA00022737"/>
    </source>
</evidence>
<dbReference type="GO" id="GO:0006572">
    <property type="term" value="P:L-tyrosine catabolic process"/>
    <property type="evidence" value="ECO:0007669"/>
    <property type="project" value="TreeGrafter"/>
</dbReference>
<dbReference type="OrthoDB" id="9780241at2"/>
<feature type="domain" description="VOC" evidence="6">
    <location>
        <begin position="5"/>
        <end position="129"/>
    </location>
</feature>
<dbReference type="RefSeq" id="WP_149852683.1">
    <property type="nucleotide sequence ID" value="NZ_VUOB01000054.1"/>
</dbReference>
<dbReference type="EC" id="1.13.11.27" evidence="7"/>
<dbReference type="InterPro" id="IPR041735">
    <property type="entry name" value="4OHPhenylPyrv_dOase_C"/>
</dbReference>
<dbReference type="Proteomes" id="UP000323454">
    <property type="component" value="Unassembled WGS sequence"/>
</dbReference>
<dbReference type="InterPro" id="IPR037523">
    <property type="entry name" value="VOC_core"/>
</dbReference>
<dbReference type="PANTHER" id="PTHR11959">
    <property type="entry name" value="4-HYDROXYPHENYLPYRUVATE DIOXYGENASE"/>
    <property type="match status" value="1"/>
</dbReference>
<dbReference type="Pfam" id="PF00903">
    <property type="entry name" value="Glyoxalase"/>
    <property type="match status" value="2"/>
</dbReference>
<name>A0A5B2X0I9_9PSEU</name>
<evidence type="ECO:0000313" key="8">
    <source>
        <dbReference type="Proteomes" id="UP000323454"/>
    </source>
</evidence>
<keyword evidence="7" id="KW-0560">Oxidoreductase</keyword>
<evidence type="ECO:0000259" key="6">
    <source>
        <dbReference type="PROSITE" id="PS51819"/>
    </source>
</evidence>
<evidence type="ECO:0000256" key="2">
    <source>
        <dbReference type="ARBA" id="ARBA00022723"/>
    </source>
</evidence>
<comment type="caution">
    <text evidence="7">The sequence shown here is derived from an EMBL/GenBank/DDBJ whole genome shotgun (WGS) entry which is preliminary data.</text>
</comment>
<keyword evidence="4 5" id="KW-0408">Iron</keyword>
<dbReference type="PIRSF" id="PIRSF009283">
    <property type="entry name" value="HPP_dOase"/>
    <property type="match status" value="1"/>
</dbReference>
<evidence type="ECO:0000256" key="5">
    <source>
        <dbReference type="PIRSR" id="PIRSR009283-1"/>
    </source>
</evidence>
<keyword evidence="2 5" id="KW-0479">Metal-binding</keyword>
<dbReference type="InterPro" id="IPR004360">
    <property type="entry name" value="Glyas_Fos-R_dOase_dom"/>
</dbReference>
<comment type="similarity">
    <text evidence="1">Belongs to the 4HPPD family.</text>
</comment>
<gene>
    <name evidence="7" type="primary">hppD</name>
    <name evidence="7" type="ORF">F0L68_27275</name>
</gene>
<dbReference type="InterPro" id="IPR005956">
    <property type="entry name" value="4OHPhenylPyrv_dOase"/>
</dbReference>
<feature type="binding site" evidence="5">
    <location>
        <position position="307"/>
    </location>
    <ligand>
        <name>Fe cation</name>
        <dbReference type="ChEBI" id="CHEBI:24875"/>
    </ligand>
</feature>
<feature type="binding site" evidence="5">
    <location>
        <position position="148"/>
    </location>
    <ligand>
        <name>Fe cation</name>
        <dbReference type="ChEBI" id="CHEBI:24875"/>
    </ligand>
</feature>
<evidence type="ECO:0000313" key="7">
    <source>
        <dbReference type="EMBL" id="KAA2255897.1"/>
    </source>
</evidence>
<dbReference type="InterPro" id="IPR041736">
    <property type="entry name" value="4OHPhenylPyrv_dOase_N"/>
</dbReference>
<accession>A0A5B2X0I9</accession>
<sequence>MQAQGIDHVEFYVADADQAAAELCATFGFRIHGELDRPGQRSVLVRQGGIQILFTTATAPDHPAADYVLRHGDGLATVALVSDDPAAAFADAVARGAVPVSAEQRRFTAFGDVAHTFVEAGELLTGYSAKGAPRDRHESLELLDVIDHIAACVPVGDLGPTTAFYREVLGFDEIFEEHIVVGTQAMNSRVVQSPDGLVTVTLLEPDPTGMPGQIDDFLERHAGAGVQHLALRTDDIATVVRTLSDRGVGFLGTPVSYYDELERRLGHVGLPVEVLRELNILVDRDEVGELFQIFTHTTHPRNTFFMEIIERLGALTFGSANIKALYQAVERERLGASPSAELSH</sequence>
<dbReference type="CDD" id="cd08342">
    <property type="entry name" value="HPPD_N_like"/>
    <property type="match status" value="1"/>
</dbReference>
<reference evidence="7 8" key="2">
    <citation type="submission" date="2019-09" db="EMBL/GenBank/DDBJ databases">
        <authorList>
            <person name="Jin C."/>
        </authorList>
    </citation>
    <scope>NUCLEOTIDE SEQUENCE [LARGE SCALE GENOMIC DNA]</scope>
    <source>
        <strain evidence="7 8">AN110305</strain>
    </source>
</reference>
<dbReference type="Gene3D" id="3.10.180.10">
    <property type="entry name" value="2,3-Dihydroxybiphenyl 1,2-Dioxygenase, domain 1"/>
    <property type="match status" value="2"/>
</dbReference>
<feature type="domain" description="VOC" evidence="6">
    <location>
        <begin position="145"/>
        <end position="296"/>
    </location>
</feature>
<feature type="binding site" evidence="5">
    <location>
        <position position="228"/>
    </location>
    <ligand>
        <name>Fe cation</name>
        <dbReference type="ChEBI" id="CHEBI:24875"/>
    </ligand>
</feature>
<dbReference type="SUPFAM" id="SSF54593">
    <property type="entry name" value="Glyoxalase/Bleomycin resistance protein/Dihydroxybiphenyl dioxygenase"/>
    <property type="match status" value="1"/>
</dbReference>